<keyword evidence="3 5" id="KW-1133">Transmembrane helix</keyword>
<dbReference type="GO" id="GO:0031965">
    <property type="term" value="C:nuclear membrane"/>
    <property type="evidence" value="ECO:0007669"/>
    <property type="project" value="Ensembl"/>
</dbReference>
<keyword evidence="9" id="KW-1185">Reference proteome</keyword>
<dbReference type="GO" id="GO:0090303">
    <property type="term" value="P:positive regulation of wound healing"/>
    <property type="evidence" value="ECO:0007669"/>
    <property type="project" value="Ensembl"/>
</dbReference>
<dbReference type="PANTHER" id="PTHR31204:SF1">
    <property type="entry name" value="SIGMA INTRACELLULAR RECEPTOR 2"/>
    <property type="match status" value="1"/>
</dbReference>
<evidence type="ECO:0000313" key="9">
    <source>
        <dbReference type="Proteomes" id="UP000694404"/>
    </source>
</evidence>
<dbReference type="GO" id="GO:0032383">
    <property type="term" value="P:regulation of intracellular cholesterol transport"/>
    <property type="evidence" value="ECO:0007669"/>
    <property type="project" value="Ensembl"/>
</dbReference>
<dbReference type="Ensembl" id="ENSCABT00000028138.1">
    <property type="protein sequence ID" value="ENSCABP00000025683.1"/>
    <property type="gene ID" value="ENSCABG00000018889.1"/>
</dbReference>
<keyword evidence="2 5" id="KW-0812">Transmembrane</keyword>
<gene>
    <name evidence="8" type="primary">TMEM97</name>
</gene>
<dbReference type="AlphaFoldDB" id="A0A8C0J2N7"/>
<dbReference type="GO" id="GO:0005764">
    <property type="term" value="C:lysosome"/>
    <property type="evidence" value="ECO:0007669"/>
    <property type="project" value="Ensembl"/>
</dbReference>
<dbReference type="GO" id="GO:0005791">
    <property type="term" value="C:rough endoplasmic reticulum"/>
    <property type="evidence" value="ECO:0007669"/>
    <property type="project" value="Ensembl"/>
</dbReference>
<proteinExistence type="predicted"/>
<dbReference type="Proteomes" id="UP000694404">
    <property type="component" value="Unplaced"/>
</dbReference>
<evidence type="ECO:0000256" key="6">
    <source>
        <dbReference type="SAM" id="Phobius"/>
    </source>
</evidence>
<dbReference type="OMA" id="RCKWIRI"/>
<reference evidence="8" key="2">
    <citation type="submission" date="2025-09" db="UniProtKB">
        <authorList>
            <consortium name="Ensembl"/>
        </authorList>
    </citation>
    <scope>IDENTIFICATION</scope>
</reference>
<evidence type="ECO:0000256" key="1">
    <source>
        <dbReference type="ARBA" id="ARBA00004141"/>
    </source>
</evidence>
<feature type="transmembrane region" description="Helical" evidence="6">
    <location>
        <begin position="7"/>
        <end position="26"/>
    </location>
</feature>
<organism evidence="8 9">
    <name type="scientific">Chelonoidis abingdonii</name>
    <name type="common">Abingdon island giant tortoise</name>
    <name type="synonym">Testudo abingdonii</name>
    <dbReference type="NCBI Taxonomy" id="106734"/>
    <lineage>
        <taxon>Eukaryota</taxon>
        <taxon>Metazoa</taxon>
        <taxon>Chordata</taxon>
        <taxon>Craniata</taxon>
        <taxon>Vertebrata</taxon>
        <taxon>Euteleostomi</taxon>
        <taxon>Archelosauria</taxon>
        <taxon>Testudinata</taxon>
        <taxon>Testudines</taxon>
        <taxon>Cryptodira</taxon>
        <taxon>Durocryptodira</taxon>
        <taxon>Testudinoidea</taxon>
        <taxon>Testudinidae</taxon>
        <taxon>Chelonoidis</taxon>
    </lineage>
</organism>
<feature type="domain" description="EXPERA" evidence="7">
    <location>
        <begin position="8"/>
        <end position="100"/>
    </location>
</feature>
<dbReference type="PANTHER" id="PTHR31204">
    <property type="entry name" value="SIGMA INTRACELLULAR RECEPTOR 2"/>
    <property type="match status" value="1"/>
</dbReference>
<keyword evidence="4 5" id="KW-0472">Membrane</keyword>
<dbReference type="InterPro" id="IPR051987">
    <property type="entry name" value="Sigma-2_receptor-like"/>
</dbReference>
<dbReference type="PROSITE" id="PS51751">
    <property type="entry name" value="EXPERA"/>
    <property type="match status" value="1"/>
</dbReference>
<name>A0A8C0J2N7_CHEAB</name>
<dbReference type="GO" id="GO:0005886">
    <property type="term" value="C:plasma membrane"/>
    <property type="evidence" value="ECO:0007669"/>
    <property type="project" value="Ensembl"/>
</dbReference>
<evidence type="ECO:0000256" key="4">
    <source>
        <dbReference type="ARBA" id="ARBA00023136"/>
    </source>
</evidence>
<dbReference type="GO" id="GO:0042632">
    <property type="term" value="P:cholesterol homeostasis"/>
    <property type="evidence" value="ECO:0007669"/>
    <property type="project" value="Ensembl"/>
</dbReference>
<feature type="transmembrane region" description="Helical" evidence="6">
    <location>
        <begin position="54"/>
        <end position="78"/>
    </location>
</feature>
<evidence type="ECO:0000259" key="7">
    <source>
        <dbReference type="PROSITE" id="PS51751"/>
    </source>
</evidence>
<accession>A0A8C0J2N7</accession>
<dbReference type="InterPro" id="IPR033118">
    <property type="entry name" value="EXPERA"/>
</dbReference>
<dbReference type="GO" id="GO:0140077">
    <property type="term" value="P:positive regulation of lipoprotein transport"/>
    <property type="evidence" value="ECO:0007669"/>
    <property type="project" value="Ensembl"/>
</dbReference>
<evidence type="ECO:0000256" key="5">
    <source>
        <dbReference type="PROSITE-ProRule" id="PRU01087"/>
    </source>
</evidence>
<evidence type="ECO:0000256" key="3">
    <source>
        <dbReference type="ARBA" id="ARBA00022989"/>
    </source>
</evidence>
<protein>
    <submittedName>
        <fullName evidence="8">Transmembrane protein 97</fullName>
    </submittedName>
</protein>
<dbReference type="GO" id="GO:0008142">
    <property type="term" value="F:oxysterol binding"/>
    <property type="evidence" value="ECO:0007669"/>
    <property type="project" value="Ensembl"/>
</dbReference>
<dbReference type="GeneTree" id="ENSGT00390000007149"/>
<dbReference type="Pfam" id="PF05241">
    <property type="entry name" value="EBP"/>
    <property type="match status" value="1"/>
</dbReference>
<reference evidence="8" key="1">
    <citation type="submission" date="2025-08" db="UniProtKB">
        <authorList>
            <consortium name="Ensembl"/>
        </authorList>
    </citation>
    <scope>IDENTIFICATION</scope>
</reference>
<evidence type="ECO:0000256" key="2">
    <source>
        <dbReference type="ARBA" id="ARBA00022692"/>
    </source>
</evidence>
<comment type="subcellular location">
    <subcellularLocation>
        <location evidence="1">Membrane</location>
        <topology evidence="1">Multi-pass membrane protein</topology>
    </subcellularLocation>
</comment>
<sequence length="100" mass="11675">MAAVTGLLEWVFALYFLTHIPITLMIDLQPLVHGLLKWYAVTFKDSMMLEPPSWFKSFLCCEAALQLPFFPFAAYAFLKGWYGRNERIMLCMQSSCRYSF</sequence>
<evidence type="ECO:0000313" key="8">
    <source>
        <dbReference type="Ensembl" id="ENSCABP00000025683.1"/>
    </source>
</evidence>